<reference evidence="2 3" key="1">
    <citation type="submission" date="2018-04" db="EMBL/GenBank/DDBJ databases">
        <title>Adhaeribacter sp. HMF7616 genome sequencing and assembly.</title>
        <authorList>
            <person name="Kang H."/>
            <person name="Kang J."/>
            <person name="Cha I."/>
            <person name="Kim H."/>
            <person name="Joh K."/>
        </authorList>
    </citation>
    <scope>NUCLEOTIDE SEQUENCE [LARGE SCALE GENOMIC DNA]</scope>
    <source>
        <strain evidence="2 3">HMF7616</strain>
    </source>
</reference>
<evidence type="ECO:0000313" key="2">
    <source>
        <dbReference type="EMBL" id="RDC61697.1"/>
    </source>
</evidence>
<dbReference type="Proteomes" id="UP000253919">
    <property type="component" value="Unassembled WGS sequence"/>
</dbReference>
<dbReference type="Pfam" id="PF09423">
    <property type="entry name" value="PhoD"/>
    <property type="match status" value="1"/>
</dbReference>
<protein>
    <submittedName>
        <fullName evidence="2">Alkaline phosphatase</fullName>
        <ecNumber evidence="2">3.1.3.1</ecNumber>
    </submittedName>
</protein>
<keyword evidence="3" id="KW-1185">Reference proteome</keyword>
<evidence type="ECO:0000259" key="1">
    <source>
        <dbReference type="Pfam" id="PF09423"/>
    </source>
</evidence>
<proteinExistence type="predicted"/>
<organism evidence="2 3">
    <name type="scientific">Adhaeribacter pallidiroseus</name>
    <dbReference type="NCBI Taxonomy" id="2072847"/>
    <lineage>
        <taxon>Bacteria</taxon>
        <taxon>Pseudomonadati</taxon>
        <taxon>Bacteroidota</taxon>
        <taxon>Cytophagia</taxon>
        <taxon>Cytophagales</taxon>
        <taxon>Hymenobacteraceae</taxon>
        <taxon>Adhaeribacter</taxon>
    </lineage>
</organism>
<feature type="domain" description="PhoD-like phosphatase metallophosphatase" evidence="1">
    <location>
        <begin position="375"/>
        <end position="683"/>
    </location>
</feature>
<evidence type="ECO:0000313" key="3">
    <source>
        <dbReference type="Proteomes" id="UP000253919"/>
    </source>
</evidence>
<dbReference type="EMBL" id="QASA01000001">
    <property type="protein sequence ID" value="RDC61697.1"/>
    <property type="molecule type" value="Genomic_DNA"/>
</dbReference>
<dbReference type="InterPro" id="IPR029052">
    <property type="entry name" value="Metallo-depent_PP-like"/>
</dbReference>
<dbReference type="InterPro" id="IPR018946">
    <property type="entry name" value="PhoD-like_MPP"/>
</dbReference>
<dbReference type="EC" id="3.1.3.1" evidence="2"/>
<dbReference type="Gene3D" id="3.60.21.70">
    <property type="entry name" value="PhoD-like phosphatase"/>
    <property type="match status" value="1"/>
</dbReference>
<dbReference type="InterPro" id="IPR038607">
    <property type="entry name" value="PhoD-like_sf"/>
</dbReference>
<gene>
    <name evidence="2" type="primary">phoD</name>
    <name evidence="2" type="ORF">AHMF7616_00277</name>
</gene>
<dbReference type="RefSeq" id="WP_115371259.1">
    <property type="nucleotide sequence ID" value="NZ_QASA01000001.1"/>
</dbReference>
<sequence length="886" mass="99293">MNRRKLLKAITLGAFAPNIVLEAKTKAAQNNLSQLSSPEPEMEAGKSELISKPYRSDWQNMPDRIWTGEELWAQRLQDWGIQKGELACLLSGPNRTVHLLTHQLIEKQAAFTTNVNLKILNTAHPKKGHFVGFKVGIKGNFPDYRSAIITGKGLNVGVNTDGSLFIGQAVSTGVVSLPNLQEGIFLKLTATPAGNQFILELTASGNNGKKQLVTIKNENIPADSLVGNIALISHFELETPVDTPSASFNNWQVTGDKLAYAPQQVYGPIYFAQYTVNHNILKLSAQLAPVNLTSQKKASLEVKRDDNWEKIAEVIIHPKARVAAFRVENWQTQRAVPYRVRYDLSSRNGKAMPCYYEGTIAAEPTQKDQVKALTFSCNGDLGFPDTDIVENAQKHQADLILFLGDQFYERNGDFGIQTAPLDKAILDYLRKWVQFGWSYRELFRHIPSACLPDDHDMYHGNIWGSGGRAAINAATKNDRQDSGGYQMPPEWVNLAQLCQTSHMPDPFDATPVLQNISVYYTHWQYGGISFGIIEDRKFKSAPKEILPAMANVRNGYAQNQTFDIQQFKEPATVQLLGDRQLAFLKSWTQDWSKNTQFKVLVSATPFMCLQTLPKGTLNDSVTGKLEIPEPGQYIAGDFPTRDMDTDGWPHNRRDEVVKLLRQSYTFHIAGDQHLPSVVQYGEDNHGDSGFVFAAPALGNIFPRRWWPPVSADHQHLPGQPAYTGNFTDGFNNKITVHAVANPHKTNKEPAIVYDRVTGYGVVTFNKQNRDIVVECWPRFVDPLQNPKGQYLGWPVTIQQQQNYNRKETGFLPLLKIEGLTNPVLEIIHEKTNTPEYTIRLNTSTFKPKVFGEGPYTIVVSDPDLQKKKVLKGIVVKNTQEPIVITV</sequence>
<dbReference type="OrthoDB" id="9761852at2"/>
<comment type="caution">
    <text evidence="2">The sequence shown here is derived from an EMBL/GenBank/DDBJ whole genome shotgun (WGS) entry which is preliminary data.</text>
</comment>
<dbReference type="AlphaFoldDB" id="A0A369QEM8"/>
<dbReference type="PANTHER" id="PTHR43606:SF2">
    <property type="entry name" value="ALKALINE PHOSPHATASE FAMILY PROTEIN (AFU_ORTHOLOGUE AFUA_5G03860)"/>
    <property type="match status" value="1"/>
</dbReference>
<accession>A0A369QEM8</accession>
<dbReference type="GO" id="GO:0004035">
    <property type="term" value="F:alkaline phosphatase activity"/>
    <property type="evidence" value="ECO:0007669"/>
    <property type="project" value="UniProtKB-EC"/>
</dbReference>
<dbReference type="InterPro" id="IPR052900">
    <property type="entry name" value="Phospholipid_Metab_Enz"/>
</dbReference>
<dbReference type="PANTHER" id="PTHR43606">
    <property type="entry name" value="PHOSPHATASE, PUTATIVE (AFU_ORTHOLOGUE AFUA_6G08710)-RELATED"/>
    <property type="match status" value="1"/>
</dbReference>
<keyword evidence="2" id="KW-0378">Hydrolase</keyword>
<dbReference type="SUPFAM" id="SSF56300">
    <property type="entry name" value="Metallo-dependent phosphatases"/>
    <property type="match status" value="1"/>
</dbReference>
<name>A0A369QEM8_9BACT</name>